<dbReference type="EMBL" id="VCAU01000016">
    <property type="protein sequence ID" value="KAF9891767.1"/>
    <property type="molecule type" value="Genomic_DNA"/>
</dbReference>
<gene>
    <name evidence="2" type="ORF">FE257_003248</name>
</gene>
<feature type="compositionally biased region" description="Basic and acidic residues" evidence="1">
    <location>
        <begin position="196"/>
        <end position="211"/>
    </location>
</feature>
<dbReference type="PANTHER" id="PTHR46191:SF2">
    <property type="entry name" value="HALOACID DEHALOGENASE-LIKE HYDROLASE DOMAIN-CONTAINING PROTEIN 3"/>
    <property type="match status" value="1"/>
</dbReference>
<reference evidence="2" key="2">
    <citation type="submission" date="2020-02" db="EMBL/GenBank/DDBJ databases">
        <authorList>
            <person name="Gilchrist C.L.M."/>
            <person name="Chooi Y.-H."/>
        </authorList>
    </citation>
    <scope>NUCLEOTIDE SEQUENCE</scope>
    <source>
        <strain evidence="2">MST-FP2251</strain>
    </source>
</reference>
<dbReference type="PANTHER" id="PTHR46191">
    <property type="match status" value="1"/>
</dbReference>
<evidence type="ECO:0008006" key="4">
    <source>
        <dbReference type="Google" id="ProtNLM"/>
    </source>
</evidence>
<feature type="region of interest" description="Disordered" evidence="1">
    <location>
        <begin position="193"/>
        <end position="216"/>
    </location>
</feature>
<dbReference type="Gene3D" id="1.10.150.720">
    <property type="entry name" value="Haloacid dehalogenase-like hydrolase"/>
    <property type="match status" value="1"/>
</dbReference>
<comment type="caution">
    <text evidence="2">The sequence shown here is derived from an EMBL/GenBank/DDBJ whole genome shotgun (WGS) entry which is preliminary data.</text>
</comment>
<organism evidence="2 3">
    <name type="scientific">Aspergillus nanangensis</name>
    <dbReference type="NCBI Taxonomy" id="2582783"/>
    <lineage>
        <taxon>Eukaryota</taxon>
        <taxon>Fungi</taxon>
        <taxon>Dikarya</taxon>
        <taxon>Ascomycota</taxon>
        <taxon>Pezizomycotina</taxon>
        <taxon>Eurotiomycetes</taxon>
        <taxon>Eurotiomycetidae</taxon>
        <taxon>Eurotiales</taxon>
        <taxon>Aspergillaceae</taxon>
        <taxon>Aspergillus</taxon>
        <taxon>Aspergillus subgen. Circumdati</taxon>
    </lineage>
</organism>
<reference evidence="2" key="1">
    <citation type="journal article" date="2019" name="Beilstein J. Org. Chem.">
        <title>Nanangenines: drimane sesquiterpenoids as the dominant metabolite cohort of a novel Australian fungus, Aspergillus nanangensis.</title>
        <authorList>
            <person name="Lacey H.J."/>
            <person name="Gilchrist C.L.M."/>
            <person name="Crombie A."/>
            <person name="Kalaitzis J.A."/>
            <person name="Vuong D."/>
            <person name="Rutledge P.J."/>
            <person name="Turner P."/>
            <person name="Pitt J.I."/>
            <person name="Lacey E."/>
            <person name="Chooi Y.H."/>
            <person name="Piggott A.M."/>
        </authorList>
    </citation>
    <scope>NUCLEOTIDE SEQUENCE</scope>
    <source>
        <strain evidence="2">MST-FP2251</strain>
    </source>
</reference>
<sequence length="317" mass="35323">MSARPRTLLLTFDAFGTLFYPRPSVPEQYASAAHHFGIPRSAVTPKKLETAFIPEYKAQAKARPNYGRDAVLRGEYGGPKQWWEEIIRASFARAMTTTTQTTTRLPDALIEHLLDRFASKEGYALYDDVEPFFAFMRALRAKKLEGSTVLGAFGRVVVGVISNSDDRVPAVLRSLGLRVGRCRADEGVDSGLLPGFEHRNDRSPDAPARSDDPDDIDMVITSYEAGEEKPSAHIFEVARRQAQRLLQCEDVSSNSDDGIWTCMHVGDDYEKDYQAAINAGWAGYFIPRDNGDQAPGGARMIQTLIELIPKLELENHR</sequence>
<proteinExistence type="predicted"/>
<keyword evidence="3" id="KW-1185">Reference proteome</keyword>
<name>A0AAD4CU53_ASPNN</name>
<dbReference type="AlphaFoldDB" id="A0AAD4CU53"/>
<dbReference type="InterPro" id="IPR051828">
    <property type="entry name" value="HAD-like_hydrolase_domain"/>
</dbReference>
<evidence type="ECO:0000256" key="1">
    <source>
        <dbReference type="SAM" id="MobiDB-lite"/>
    </source>
</evidence>
<dbReference type="Pfam" id="PF00702">
    <property type="entry name" value="Hydrolase"/>
    <property type="match status" value="1"/>
</dbReference>
<dbReference type="Gene3D" id="3.40.50.1000">
    <property type="entry name" value="HAD superfamily/HAD-like"/>
    <property type="match status" value="1"/>
</dbReference>
<evidence type="ECO:0000313" key="3">
    <source>
        <dbReference type="Proteomes" id="UP001194746"/>
    </source>
</evidence>
<dbReference type="InterPro" id="IPR036412">
    <property type="entry name" value="HAD-like_sf"/>
</dbReference>
<dbReference type="Proteomes" id="UP001194746">
    <property type="component" value="Unassembled WGS sequence"/>
</dbReference>
<evidence type="ECO:0000313" key="2">
    <source>
        <dbReference type="EMBL" id="KAF9891767.1"/>
    </source>
</evidence>
<dbReference type="InterPro" id="IPR023214">
    <property type="entry name" value="HAD_sf"/>
</dbReference>
<accession>A0AAD4CU53</accession>
<dbReference type="InterPro" id="IPR044924">
    <property type="entry name" value="HAD-SF_hydro_IA_REG-2-like_cap"/>
</dbReference>
<dbReference type="SUPFAM" id="SSF56784">
    <property type="entry name" value="HAD-like"/>
    <property type="match status" value="1"/>
</dbReference>
<dbReference type="GO" id="GO:0005634">
    <property type="term" value="C:nucleus"/>
    <property type="evidence" value="ECO:0007669"/>
    <property type="project" value="TreeGrafter"/>
</dbReference>
<protein>
    <recommendedName>
        <fullName evidence="4">Haloacid dehalogenase-like hydrolase</fullName>
    </recommendedName>
</protein>